<evidence type="ECO:0000256" key="3">
    <source>
        <dbReference type="ARBA" id="ARBA00022692"/>
    </source>
</evidence>
<feature type="domain" description="Bacterial surface antigen (D15)" evidence="6">
    <location>
        <begin position="168"/>
        <end position="455"/>
    </location>
</feature>
<dbReference type="RefSeq" id="WP_345257902.1">
    <property type="nucleotide sequence ID" value="NZ_BAABGY010000016.1"/>
</dbReference>
<dbReference type="Proteomes" id="UP001501725">
    <property type="component" value="Unassembled WGS sequence"/>
</dbReference>
<evidence type="ECO:0000256" key="2">
    <source>
        <dbReference type="ARBA" id="ARBA00022452"/>
    </source>
</evidence>
<evidence type="ECO:0000256" key="4">
    <source>
        <dbReference type="ARBA" id="ARBA00023136"/>
    </source>
</evidence>
<sequence>MLTVNTHTRLLLLALFVLLGSLQGRAQTALAQETLLFSTKEVPSSGGDTTRIYTITDVEVTGARRTREKVLYRELPFETGEELPLYEIVARCTEARTRLMNTGLFLDVDVRVASTEDNDARVLVTVQERWYFFPVPFVDVVGMPYQQWVKEGMPLANVKYGIRIKHKNISGLNDKLTLNLTNGYQKEAQLIYEGLPLDNNLNWTFGFSLQRGQQHDVTYGTEYNKPVGFHDGDRFIYKYSRAQAFVTFRPAIKTRHIFGIGYHDERVADTIASLNKAYLFERNAVRYPEIFYQMQYLDLDFAPYPTRGMRAEVMVHKKGIKAPVNLWQLSARASRYFPVTAKSFVNVLATGLVKLPFRQPYPMQQFVGYNEMFLQGYEDYTIDGVAGGFVKASFHQRIVDRKVAGPRIKRLPQLRSVPVKIYAKAFANAGYIYNERPGTNFLNNRLLRSAGLGLDIVLFYDVTFRIEYSVNGNGQNGLYLHNKNRW</sequence>
<keyword evidence="3" id="KW-0812">Transmembrane</keyword>
<protein>
    <recommendedName>
        <fullName evidence="10">POTRA domain-containing protein</fullName>
    </recommendedName>
</protein>
<evidence type="ECO:0008006" key="10">
    <source>
        <dbReference type="Google" id="ProtNLM"/>
    </source>
</evidence>
<dbReference type="Pfam" id="PF01103">
    <property type="entry name" value="Omp85"/>
    <property type="match status" value="1"/>
</dbReference>
<dbReference type="InterPro" id="IPR039910">
    <property type="entry name" value="D15-like"/>
</dbReference>
<evidence type="ECO:0000259" key="6">
    <source>
        <dbReference type="Pfam" id="PF01103"/>
    </source>
</evidence>
<feature type="signal peptide" evidence="5">
    <location>
        <begin position="1"/>
        <end position="26"/>
    </location>
</feature>
<gene>
    <name evidence="8" type="ORF">GCM10023184_41910</name>
</gene>
<evidence type="ECO:0000256" key="5">
    <source>
        <dbReference type="SAM" id="SignalP"/>
    </source>
</evidence>
<dbReference type="PANTHER" id="PTHR12815:SF18">
    <property type="entry name" value="SORTING AND ASSEMBLY MACHINERY COMPONENT 50 HOMOLOG"/>
    <property type="match status" value="1"/>
</dbReference>
<evidence type="ECO:0000259" key="7">
    <source>
        <dbReference type="Pfam" id="PF07244"/>
    </source>
</evidence>
<keyword evidence="5" id="KW-0732">Signal</keyword>
<dbReference type="InterPro" id="IPR000184">
    <property type="entry name" value="Bac_surfAg_D15"/>
</dbReference>
<feature type="domain" description="POTRA" evidence="7">
    <location>
        <begin position="53"/>
        <end position="129"/>
    </location>
</feature>
<name>A0ABP8HPY6_9BACT</name>
<evidence type="ECO:0000256" key="1">
    <source>
        <dbReference type="ARBA" id="ARBA00004370"/>
    </source>
</evidence>
<proteinExistence type="predicted"/>
<keyword evidence="2" id="KW-1134">Transmembrane beta strand</keyword>
<evidence type="ECO:0000313" key="8">
    <source>
        <dbReference type="EMBL" id="GAA4342446.1"/>
    </source>
</evidence>
<dbReference type="PANTHER" id="PTHR12815">
    <property type="entry name" value="SORTING AND ASSEMBLY MACHINERY SAMM50 PROTEIN FAMILY MEMBER"/>
    <property type="match status" value="1"/>
</dbReference>
<accession>A0ABP8HPY6</accession>
<keyword evidence="4" id="KW-0472">Membrane</keyword>
<feature type="chain" id="PRO_5045352955" description="POTRA domain-containing protein" evidence="5">
    <location>
        <begin position="27"/>
        <end position="486"/>
    </location>
</feature>
<evidence type="ECO:0000313" key="9">
    <source>
        <dbReference type="Proteomes" id="UP001501725"/>
    </source>
</evidence>
<keyword evidence="9" id="KW-1185">Reference proteome</keyword>
<reference evidence="9" key="1">
    <citation type="journal article" date="2019" name="Int. J. Syst. Evol. Microbiol.">
        <title>The Global Catalogue of Microorganisms (GCM) 10K type strain sequencing project: providing services to taxonomists for standard genome sequencing and annotation.</title>
        <authorList>
            <consortium name="The Broad Institute Genomics Platform"/>
            <consortium name="The Broad Institute Genome Sequencing Center for Infectious Disease"/>
            <person name="Wu L."/>
            <person name="Ma J."/>
        </authorList>
    </citation>
    <scope>NUCLEOTIDE SEQUENCE [LARGE SCALE GENOMIC DNA]</scope>
    <source>
        <strain evidence="9">JCM 17919</strain>
    </source>
</reference>
<comment type="caution">
    <text evidence="8">The sequence shown here is derived from an EMBL/GenBank/DDBJ whole genome shotgun (WGS) entry which is preliminary data.</text>
</comment>
<dbReference type="InterPro" id="IPR010827">
    <property type="entry name" value="BamA/TamA_POTRA"/>
</dbReference>
<dbReference type="Gene3D" id="2.40.160.50">
    <property type="entry name" value="membrane protein fhac: a member of the omp85/tpsb transporter family"/>
    <property type="match status" value="1"/>
</dbReference>
<organism evidence="8 9">
    <name type="scientific">Flaviaesturariibacter amylovorans</name>
    <dbReference type="NCBI Taxonomy" id="1084520"/>
    <lineage>
        <taxon>Bacteria</taxon>
        <taxon>Pseudomonadati</taxon>
        <taxon>Bacteroidota</taxon>
        <taxon>Chitinophagia</taxon>
        <taxon>Chitinophagales</taxon>
        <taxon>Chitinophagaceae</taxon>
        <taxon>Flaviaestuariibacter</taxon>
    </lineage>
</organism>
<dbReference type="EMBL" id="BAABGY010000016">
    <property type="protein sequence ID" value="GAA4342446.1"/>
    <property type="molecule type" value="Genomic_DNA"/>
</dbReference>
<dbReference type="Pfam" id="PF07244">
    <property type="entry name" value="POTRA"/>
    <property type="match status" value="1"/>
</dbReference>
<comment type="subcellular location">
    <subcellularLocation>
        <location evidence="1">Membrane</location>
    </subcellularLocation>
</comment>
<dbReference type="Gene3D" id="3.10.20.310">
    <property type="entry name" value="membrane protein fhac"/>
    <property type="match status" value="1"/>
</dbReference>